<evidence type="ECO:0000256" key="2">
    <source>
        <dbReference type="ARBA" id="ARBA00022670"/>
    </source>
</evidence>
<dbReference type="Gene3D" id="3.40.50.1450">
    <property type="entry name" value="HybD-like"/>
    <property type="match status" value="1"/>
</dbReference>
<keyword evidence="4" id="KW-0378">Hydrolase</keyword>
<gene>
    <name evidence="5" type="ORF">MetMK1DRAFT_00005420</name>
</gene>
<dbReference type="GO" id="GO:0004190">
    <property type="term" value="F:aspartic-type endopeptidase activity"/>
    <property type="evidence" value="ECO:0007669"/>
    <property type="project" value="UniProtKB-KW"/>
</dbReference>
<evidence type="ECO:0000256" key="1">
    <source>
        <dbReference type="ARBA" id="ARBA00006814"/>
    </source>
</evidence>
<evidence type="ECO:0000256" key="3">
    <source>
        <dbReference type="ARBA" id="ARBA00022750"/>
    </source>
</evidence>
<name>H2C1B9_9CREN</name>
<dbReference type="NCBIfam" id="TIGR00072">
    <property type="entry name" value="hydrog_prot"/>
    <property type="match status" value="1"/>
</dbReference>
<evidence type="ECO:0000256" key="4">
    <source>
        <dbReference type="ARBA" id="ARBA00022801"/>
    </source>
</evidence>
<accession>H2C1B9</accession>
<keyword evidence="6" id="KW-1185">Reference proteome</keyword>
<dbReference type="Proteomes" id="UP000003980">
    <property type="component" value="Unassembled WGS sequence"/>
</dbReference>
<dbReference type="AlphaFoldDB" id="H2C1B9"/>
<dbReference type="SUPFAM" id="SSF53163">
    <property type="entry name" value="HybD-like"/>
    <property type="match status" value="1"/>
</dbReference>
<dbReference type="EMBL" id="JH597761">
    <property type="protein sequence ID" value="EHP70040.1"/>
    <property type="molecule type" value="Genomic_DNA"/>
</dbReference>
<dbReference type="PANTHER" id="PTHR30302:SF1">
    <property type="entry name" value="HYDROGENASE 2 MATURATION PROTEASE"/>
    <property type="match status" value="1"/>
</dbReference>
<dbReference type="PANTHER" id="PTHR30302">
    <property type="entry name" value="HYDROGENASE 1 MATURATION PROTEASE"/>
    <property type="match status" value="1"/>
</dbReference>
<dbReference type="RefSeq" id="WP_009070387.1">
    <property type="nucleotide sequence ID" value="NZ_JH597761.1"/>
</dbReference>
<dbReference type="HOGENOM" id="CLU_099037_1_0_2"/>
<dbReference type="STRING" id="671065.MetMK1DRAFT_00005420"/>
<dbReference type="GO" id="GO:0016485">
    <property type="term" value="P:protein processing"/>
    <property type="evidence" value="ECO:0007669"/>
    <property type="project" value="TreeGrafter"/>
</dbReference>
<organism evidence="5 6">
    <name type="scientific">Metallosphaera yellowstonensis MK1</name>
    <dbReference type="NCBI Taxonomy" id="671065"/>
    <lineage>
        <taxon>Archaea</taxon>
        <taxon>Thermoproteota</taxon>
        <taxon>Thermoprotei</taxon>
        <taxon>Sulfolobales</taxon>
        <taxon>Sulfolobaceae</taxon>
        <taxon>Metallosphaera</taxon>
    </lineage>
</organism>
<dbReference type="OrthoDB" id="44145at2157"/>
<dbReference type="eggNOG" id="arCOG04429">
    <property type="taxonomic scope" value="Archaea"/>
</dbReference>
<dbReference type="InterPro" id="IPR000671">
    <property type="entry name" value="Peptidase_A31"/>
</dbReference>
<keyword evidence="2 5" id="KW-0645">Protease</keyword>
<comment type="similarity">
    <text evidence="1">Belongs to the peptidase A31 family.</text>
</comment>
<keyword evidence="3" id="KW-0064">Aspartyl protease</keyword>
<protein>
    <submittedName>
        <fullName evidence="5">Hydrogenase maturation protease</fullName>
    </submittedName>
</protein>
<proteinExistence type="inferred from homology"/>
<dbReference type="GO" id="GO:0008047">
    <property type="term" value="F:enzyme activator activity"/>
    <property type="evidence" value="ECO:0007669"/>
    <property type="project" value="InterPro"/>
</dbReference>
<evidence type="ECO:0000313" key="5">
    <source>
        <dbReference type="EMBL" id="EHP70040.1"/>
    </source>
</evidence>
<dbReference type="InterPro" id="IPR023430">
    <property type="entry name" value="Pept_HybD-like_dom_sf"/>
</dbReference>
<sequence length="182" mass="19153">MRVLVLGVGNVFMGDDGCGVAVAQSLEGQVEGGDVRDLGTGGLPAVDFMSNYDLVVIVDAAEVDDVKVIEVGDKAGEDEIAETVLSMAVGGSHGLGVMDLINLVRVGGDVPKIVIVGCRPERLEVGIGLSREMVGRCVKAIEVISELLSKYNVQVNVDGAKSRLLHNELARTHDVNERSGTR</sequence>
<evidence type="ECO:0000313" key="6">
    <source>
        <dbReference type="Proteomes" id="UP000003980"/>
    </source>
</evidence>
<dbReference type="PRINTS" id="PR00446">
    <property type="entry name" value="HYDRGNUPTAKE"/>
</dbReference>
<reference evidence="5 6" key="1">
    <citation type="submission" date="2012-01" db="EMBL/GenBank/DDBJ databases">
        <title>Improved High-Quality Draft sequence of Metallosphaera yellowstonensis MK1.</title>
        <authorList>
            <consortium name="US DOE Joint Genome Institute"/>
            <person name="Lucas S."/>
            <person name="Han J."/>
            <person name="Cheng J.-F."/>
            <person name="Goodwin L."/>
            <person name="Pitluck S."/>
            <person name="Peters L."/>
            <person name="Teshima H."/>
            <person name="Detter J.C."/>
            <person name="Han C."/>
            <person name="Tapia R."/>
            <person name="Land M."/>
            <person name="Hauser L."/>
            <person name="Kyrpides N."/>
            <person name="Kozubal M."/>
            <person name="Macur R.E."/>
            <person name="Jay Z."/>
            <person name="Inskeep W."/>
            <person name="Woyke T."/>
        </authorList>
    </citation>
    <scope>NUCLEOTIDE SEQUENCE [LARGE SCALE GENOMIC DNA]</scope>
    <source>
        <strain evidence="5 6">MK1</strain>
    </source>
</reference>
<dbReference type="Pfam" id="PF01750">
    <property type="entry name" value="HycI"/>
    <property type="match status" value="1"/>
</dbReference>